<dbReference type="AlphaFoldDB" id="A0A6B2LQR6"/>
<organism evidence="7">
    <name type="scientific">Arcella intermedia</name>
    <dbReference type="NCBI Taxonomy" id="1963864"/>
    <lineage>
        <taxon>Eukaryota</taxon>
        <taxon>Amoebozoa</taxon>
        <taxon>Tubulinea</taxon>
        <taxon>Elardia</taxon>
        <taxon>Arcellinida</taxon>
        <taxon>Sphaerothecina</taxon>
        <taxon>Arcellidae</taxon>
        <taxon>Arcella</taxon>
    </lineage>
</organism>
<name>A0A6B2LQR6_9EUKA</name>
<dbReference type="InterPro" id="IPR003377">
    <property type="entry name" value="Cornichon"/>
</dbReference>
<evidence type="ECO:0000256" key="2">
    <source>
        <dbReference type="ARBA" id="ARBA00010095"/>
    </source>
</evidence>
<dbReference type="SMART" id="SM01398">
    <property type="entry name" value="Cornichon"/>
    <property type="match status" value="1"/>
</dbReference>
<protein>
    <recommendedName>
        <fullName evidence="8">Cornichon</fullName>
    </recommendedName>
</protein>
<sequence>MLSGIFMFGATFILFLVDDLQRDITNPFDMAKQYNYVWWPEFILYSGLCTIFLLSGHWFIFLLHTPLLGYKIYLMVNSLHLVDPATAASMDNRSLRKKIGFINLIWSVLCFILYLYLLITTAIAQAKSQAGI</sequence>
<dbReference type="GO" id="GO:0016020">
    <property type="term" value="C:membrane"/>
    <property type="evidence" value="ECO:0007669"/>
    <property type="project" value="UniProtKB-SubCell"/>
</dbReference>
<evidence type="ECO:0000256" key="5">
    <source>
        <dbReference type="ARBA" id="ARBA00023136"/>
    </source>
</evidence>
<reference evidence="7" key="1">
    <citation type="journal article" date="2020" name="J. Eukaryot. Microbiol.">
        <title>De novo Sequencing, Assembly and Annotation of the Transcriptome for the Free-Living Testate Amoeba Arcella intermedia.</title>
        <authorList>
            <person name="Ribeiro G.M."/>
            <person name="Porfirio-Sousa A.L."/>
            <person name="Maurer-Alcala X.X."/>
            <person name="Katz L.A."/>
            <person name="Lahr D.J.G."/>
        </authorList>
    </citation>
    <scope>NUCLEOTIDE SEQUENCE</scope>
</reference>
<keyword evidence="3 6" id="KW-0812">Transmembrane</keyword>
<keyword evidence="4 6" id="KW-1133">Transmembrane helix</keyword>
<feature type="transmembrane region" description="Helical" evidence="6">
    <location>
        <begin position="43"/>
        <end position="63"/>
    </location>
</feature>
<comment type="subcellular location">
    <subcellularLocation>
        <location evidence="1">Membrane</location>
        <topology evidence="1">Multi-pass membrane protein</topology>
    </subcellularLocation>
</comment>
<dbReference type="GO" id="GO:0016192">
    <property type="term" value="P:vesicle-mediated transport"/>
    <property type="evidence" value="ECO:0007669"/>
    <property type="project" value="InterPro"/>
</dbReference>
<evidence type="ECO:0008006" key="8">
    <source>
        <dbReference type="Google" id="ProtNLM"/>
    </source>
</evidence>
<evidence type="ECO:0000256" key="4">
    <source>
        <dbReference type="ARBA" id="ARBA00022989"/>
    </source>
</evidence>
<dbReference type="EMBL" id="GIBP01010089">
    <property type="protein sequence ID" value="NDV39058.1"/>
    <property type="molecule type" value="Transcribed_RNA"/>
</dbReference>
<evidence type="ECO:0000256" key="3">
    <source>
        <dbReference type="ARBA" id="ARBA00022692"/>
    </source>
</evidence>
<accession>A0A6B2LQR6</accession>
<evidence type="ECO:0000256" key="6">
    <source>
        <dbReference type="SAM" id="Phobius"/>
    </source>
</evidence>
<proteinExistence type="inferred from homology"/>
<evidence type="ECO:0000313" key="7">
    <source>
        <dbReference type="EMBL" id="NDV39058.1"/>
    </source>
</evidence>
<dbReference type="Pfam" id="PF03311">
    <property type="entry name" value="Cornichon"/>
    <property type="match status" value="1"/>
</dbReference>
<keyword evidence="5 6" id="KW-0472">Membrane</keyword>
<dbReference type="PANTHER" id="PTHR12290">
    <property type="entry name" value="CORNICHON-RELATED"/>
    <property type="match status" value="1"/>
</dbReference>
<feature type="transmembrane region" description="Helical" evidence="6">
    <location>
        <begin position="99"/>
        <end position="119"/>
    </location>
</feature>
<evidence type="ECO:0000256" key="1">
    <source>
        <dbReference type="ARBA" id="ARBA00004141"/>
    </source>
</evidence>
<comment type="similarity">
    <text evidence="2">Belongs to the cornichon family.</text>
</comment>